<dbReference type="EMBL" id="VSSQ01000392">
    <property type="protein sequence ID" value="MPL93446.1"/>
    <property type="molecule type" value="Genomic_DNA"/>
</dbReference>
<comment type="caution">
    <text evidence="2">The sequence shown here is derived from an EMBL/GenBank/DDBJ whole genome shotgun (WGS) entry which is preliminary data.</text>
</comment>
<sequence>MNIKKTAIFLALLCVTIFCFSAGCIDPGNGESNDGTVTITDALGRTVTIPDNPEKIAVSGSGALRYFVYLNVDLNRVVIVDYGDCNQTTTVGDSRPYRLAHPEMLTIPALGSTCSNVDAEKLMASGAEVLFLSTFTATLENANEIQEKTGIPVVMFYTGDYVTDADKIQNTFRMIGTIFHKQERTEALINYFDAIEKDLQSRVPSVTDDQKPTVYIAGVSYRGGHGIDGTNPYYYPFTVLKANNVAGDVTGSESIGYVQVAKEQILDWDPDILFIDLSTLSAAGGGAIAELKNDPSYKELTAVKTGQVYAVNPHTSYVVNFETTLANAYYIGKILYPETFSDIDPAAKADEIYTFVDGSPVYEKLKENRQGLSYQKLEI</sequence>
<reference evidence="2" key="1">
    <citation type="submission" date="2019-08" db="EMBL/GenBank/DDBJ databases">
        <authorList>
            <person name="Kucharzyk K."/>
            <person name="Murdoch R.W."/>
            <person name="Higgins S."/>
            <person name="Loffler F."/>
        </authorList>
    </citation>
    <scope>NUCLEOTIDE SEQUENCE</scope>
</reference>
<evidence type="ECO:0000313" key="2">
    <source>
        <dbReference type="EMBL" id="MPL93446.1"/>
    </source>
</evidence>
<dbReference type="AlphaFoldDB" id="A0A644VQ24"/>
<dbReference type="InterPro" id="IPR002491">
    <property type="entry name" value="ABC_transptr_periplasmic_BD"/>
</dbReference>
<dbReference type="PANTHER" id="PTHR30535">
    <property type="entry name" value="VITAMIN B12-BINDING PROTEIN"/>
    <property type="match status" value="1"/>
</dbReference>
<dbReference type="SUPFAM" id="SSF53807">
    <property type="entry name" value="Helical backbone' metal receptor"/>
    <property type="match status" value="1"/>
</dbReference>
<accession>A0A644VQ24</accession>
<name>A0A644VQ24_9ZZZZ</name>
<dbReference type="PANTHER" id="PTHR30535:SF34">
    <property type="entry name" value="MOLYBDATE-BINDING PROTEIN MOLA"/>
    <property type="match status" value="1"/>
</dbReference>
<dbReference type="PROSITE" id="PS51257">
    <property type="entry name" value="PROKAR_LIPOPROTEIN"/>
    <property type="match status" value="1"/>
</dbReference>
<gene>
    <name evidence="2" type="ORF">SDC9_39573</name>
</gene>
<dbReference type="Pfam" id="PF01497">
    <property type="entry name" value="Peripla_BP_2"/>
    <property type="match status" value="1"/>
</dbReference>
<evidence type="ECO:0000259" key="1">
    <source>
        <dbReference type="PROSITE" id="PS50983"/>
    </source>
</evidence>
<proteinExistence type="predicted"/>
<dbReference type="PROSITE" id="PS50983">
    <property type="entry name" value="FE_B12_PBP"/>
    <property type="match status" value="1"/>
</dbReference>
<organism evidence="2">
    <name type="scientific">bioreactor metagenome</name>
    <dbReference type="NCBI Taxonomy" id="1076179"/>
    <lineage>
        <taxon>unclassified sequences</taxon>
        <taxon>metagenomes</taxon>
        <taxon>ecological metagenomes</taxon>
    </lineage>
</organism>
<dbReference type="Gene3D" id="3.40.50.1980">
    <property type="entry name" value="Nitrogenase molybdenum iron protein domain"/>
    <property type="match status" value="2"/>
</dbReference>
<feature type="domain" description="Fe/B12 periplasmic-binding" evidence="1">
    <location>
        <begin position="55"/>
        <end position="339"/>
    </location>
</feature>
<protein>
    <recommendedName>
        <fullName evidence="1">Fe/B12 periplasmic-binding domain-containing protein</fullName>
    </recommendedName>
</protein>
<dbReference type="InterPro" id="IPR050902">
    <property type="entry name" value="ABC_Transporter_SBP"/>
</dbReference>